<proteinExistence type="predicted"/>
<feature type="transmembrane region" description="Helical" evidence="6">
    <location>
        <begin position="69"/>
        <end position="91"/>
    </location>
</feature>
<feature type="transmembrane region" description="Helical" evidence="6">
    <location>
        <begin position="28"/>
        <end position="45"/>
    </location>
</feature>
<comment type="caution">
    <text evidence="7">The sequence shown here is derived from an EMBL/GenBank/DDBJ whole genome shotgun (WGS) entry which is preliminary data.</text>
</comment>
<keyword evidence="2" id="KW-0813">Transport</keyword>
<dbReference type="OrthoDB" id="2962993at2759"/>
<keyword evidence="5 6" id="KW-0472">Membrane</keyword>
<keyword evidence="3 6" id="KW-0812">Transmembrane</keyword>
<reference evidence="7" key="2">
    <citation type="journal article" date="2023" name="IMA Fungus">
        <title>Comparative genomic study of the Penicillium genus elucidates a diverse pangenome and 15 lateral gene transfer events.</title>
        <authorList>
            <person name="Petersen C."/>
            <person name="Sorensen T."/>
            <person name="Nielsen M.R."/>
            <person name="Sondergaard T.E."/>
            <person name="Sorensen J.L."/>
            <person name="Fitzpatrick D.A."/>
            <person name="Frisvad J.C."/>
            <person name="Nielsen K.L."/>
        </authorList>
    </citation>
    <scope>NUCLEOTIDE SEQUENCE</scope>
    <source>
        <strain evidence="7">IBT 3081</strain>
    </source>
</reference>
<protein>
    <recommendedName>
        <fullName evidence="9">Major facilitator superfamily (MFS) profile domain-containing protein</fullName>
    </recommendedName>
</protein>
<keyword evidence="8" id="KW-1185">Reference proteome</keyword>
<evidence type="ECO:0000256" key="2">
    <source>
        <dbReference type="ARBA" id="ARBA00022448"/>
    </source>
</evidence>
<evidence type="ECO:0000256" key="4">
    <source>
        <dbReference type="ARBA" id="ARBA00022989"/>
    </source>
</evidence>
<dbReference type="PANTHER" id="PTHR43791:SF38">
    <property type="entry name" value="MAJOR FACILITATOR SUPERFAMILY (MFS) PROFILE DOMAIN-CONTAINING PROTEIN"/>
    <property type="match status" value="1"/>
</dbReference>
<dbReference type="SUPFAM" id="SSF103473">
    <property type="entry name" value="MFS general substrate transporter"/>
    <property type="match status" value="1"/>
</dbReference>
<dbReference type="Gene3D" id="1.20.1250.20">
    <property type="entry name" value="MFS general substrate transporter like domains"/>
    <property type="match status" value="1"/>
</dbReference>
<dbReference type="PANTHER" id="PTHR43791">
    <property type="entry name" value="PERMEASE-RELATED"/>
    <property type="match status" value="1"/>
</dbReference>
<name>A0A9W9UVR8_9EURO</name>
<evidence type="ECO:0000256" key="6">
    <source>
        <dbReference type="SAM" id="Phobius"/>
    </source>
</evidence>
<evidence type="ECO:0000256" key="3">
    <source>
        <dbReference type="ARBA" id="ARBA00022692"/>
    </source>
</evidence>
<dbReference type="InterPro" id="IPR011701">
    <property type="entry name" value="MFS"/>
</dbReference>
<organism evidence="7 8">
    <name type="scientific">Penicillium concentricum</name>
    <dbReference type="NCBI Taxonomy" id="293559"/>
    <lineage>
        <taxon>Eukaryota</taxon>
        <taxon>Fungi</taxon>
        <taxon>Dikarya</taxon>
        <taxon>Ascomycota</taxon>
        <taxon>Pezizomycotina</taxon>
        <taxon>Eurotiomycetes</taxon>
        <taxon>Eurotiomycetidae</taxon>
        <taxon>Eurotiales</taxon>
        <taxon>Aspergillaceae</taxon>
        <taxon>Penicillium</taxon>
    </lineage>
</organism>
<dbReference type="InterPro" id="IPR036259">
    <property type="entry name" value="MFS_trans_sf"/>
</dbReference>
<dbReference type="RefSeq" id="XP_056574693.1">
    <property type="nucleotide sequence ID" value="XM_056728878.1"/>
</dbReference>
<dbReference type="AlphaFoldDB" id="A0A9W9UVR8"/>
<dbReference type="Proteomes" id="UP001147752">
    <property type="component" value="Unassembled WGS sequence"/>
</dbReference>
<keyword evidence="4 6" id="KW-1133">Transmembrane helix</keyword>
<evidence type="ECO:0000256" key="5">
    <source>
        <dbReference type="ARBA" id="ARBA00023136"/>
    </source>
</evidence>
<gene>
    <name evidence="7" type="ORF">N7517_011155</name>
</gene>
<sequence>TKGMLEQSHLSRCIIIDASSEKKLIRKIDFHLMPSIFILYLFSYMDRSNIGLTKIAGMEEDLHLTSHQYYTAVIVWVIGYTISAVPSNMILCRTRPSVLIPIITFAWGTVAALIGAVRHQSQLVALRFLLGVFEAGFRVSDSNVFHNTFDISEASCDLLDFNMVSKERAVCSLIQPQPRNITYSKQIKTLHHLPNRRYTPRSLRRRNIRSHHIDIGWQTRYPRLEMAVHYRKSRNCRSKLDRPLDSTRLPAQQSRTILRRSLIFEY</sequence>
<accession>A0A9W9UVR8</accession>
<evidence type="ECO:0008006" key="9">
    <source>
        <dbReference type="Google" id="ProtNLM"/>
    </source>
</evidence>
<evidence type="ECO:0000256" key="1">
    <source>
        <dbReference type="ARBA" id="ARBA00004141"/>
    </source>
</evidence>
<reference evidence="7" key="1">
    <citation type="submission" date="2022-12" db="EMBL/GenBank/DDBJ databases">
        <authorList>
            <person name="Petersen C."/>
        </authorList>
    </citation>
    <scope>NUCLEOTIDE SEQUENCE</scope>
    <source>
        <strain evidence="7">IBT 3081</strain>
    </source>
</reference>
<evidence type="ECO:0000313" key="7">
    <source>
        <dbReference type="EMBL" id="KAJ5356546.1"/>
    </source>
</evidence>
<feature type="non-terminal residue" evidence="7">
    <location>
        <position position="1"/>
    </location>
</feature>
<dbReference type="GO" id="GO:0016020">
    <property type="term" value="C:membrane"/>
    <property type="evidence" value="ECO:0007669"/>
    <property type="project" value="UniProtKB-SubCell"/>
</dbReference>
<dbReference type="Pfam" id="PF07690">
    <property type="entry name" value="MFS_1"/>
    <property type="match status" value="1"/>
</dbReference>
<dbReference type="GeneID" id="81468061"/>
<dbReference type="GO" id="GO:0022857">
    <property type="term" value="F:transmembrane transporter activity"/>
    <property type="evidence" value="ECO:0007669"/>
    <property type="project" value="InterPro"/>
</dbReference>
<comment type="subcellular location">
    <subcellularLocation>
        <location evidence="1">Membrane</location>
        <topology evidence="1">Multi-pass membrane protein</topology>
    </subcellularLocation>
</comment>
<dbReference type="EMBL" id="JAPZBT010000006">
    <property type="protein sequence ID" value="KAJ5356546.1"/>
    <property type="molecule type" value="Genomic_DNA"/>
</dbReference>
<feature type="transmembrane region" description="Helical" evidence="6">
    <location>
        <begin position="98"/>
        <end position="117"/>
    </location>
</feature>
<feature type="non-terminal residue" evidence="7">
    <location>
        <position position="266"/>
    </location>
</feature>
<evidence type="ECO:0000313" key="8">
    <source>
        <dbReference type="Proteomes" id="UP001147752"/>
    </source>
</evidence>